<evidence type="ECO:0000256" key="1">
    <source>
        <dbReference type="ARBA" id="ARBA00023595"/>
    </source>
</evidence>
<dbReference type="InterPro" id="IPR047324">
    <property type="entry name" value="LbH_gamma_CA-like"/>
</dbReference>
<dbReference type="PANTHER" id="PTHR13061:SF29">
    <property type="entry name" value="GAMMA CARBONIC ANHYDRASE-LIKE 1, MITOCHONDRIAL-RELATED"/>
    <property type="match status" value="1"/>
</dbReference>
<gene>
    <name evidence="3" type="ORF">WJX73_004511</name>
</gene>
<evidence type="ECO:0000313" key="3">
    <source>
        <dbReference type="EMBL" id="KAK9798587.1"/>
    </source>
</evidence>
<dbReference type="InterPro" id="IPR011004">
    <property type="entry name" value="Trimer_LpxA-like_sf"/>
</dbReference>
<evidence type="ECO:0000256" key="2">
    <source>
        <dbReference type="ARBA" id="ARBA00034694"/>
    </source>
</evidence>
<comment type="subcellular location">
    <subcellularLocation>
        <location evidence="2">Mitochondrion membrane</location>
        <topology evidence="2">Peripheral membrane protein</topology>
        <orientation evidence="2">Matrix side</orientation>
    </subcellularLocation>
</comment>
<dbReference type="CDD" id="cd04645">
    <property type="entry name" value="LbH_gamma_CA_like"/>
    <property type="match status" value="1"/>
</dbReference>
<sequence length="257" mass="27870">MLSLRQASRLRNHYRSLLAALASGTSEPGLNSHSGLRQITSSREANFPTHIEDETYCRQRQQLPLGNRIPYIAPDAWIAPNAIVIGDVDLFDRASVWYGCVLRGDLNAIRIGGFTNIQDRTVIHAARTSPTGLPSSTIIGQSVTVGRGCMLRSTNVQDDVIIGDKSILMEGSLVETQSILMPGTVLPPGRYIGSGELWAGNPAKFVRLLTKDEKAAIGAVAAAYFKLTSLHEGQFLPHSMAYLDAEKLKQSLTNPAS</sequence>
<reference evidence="3 4" key="1">
    <citation type="journal article" date="2024" name="Nat. Commun.">
        <title>Phylogenomics reveals the evolutionary origins of lichenization in chlorophyte algae.</title>
        <authorList>
            <person name="Puginier C."/>
            <person name="Libourel C."/>
            <person name="Otte J."/>
            <person name="Skaloud P."/>
            <person name="Haon M."/>
            <person name="Grisel S."/>
            <person name="Petersen M."/>
            <person name="Berrin J.G."/>
            <person name="Delaux P.M."/>
            <person name="Dal Grande F."/>
            <person name="Keller J."/>
        </authorList>
    </citation>
    <scope>NUCLEOTIDE SEQUENCE [LARGE SCALE GENOMIC DNA]</scope>
    <source>
        <strain evidence="3 4">SAG 2036</strain>
    </source>
</reference>
<protein>
    <submittedName>
        <fullName evidence="3">Uncharacterized protein</fullName>
    </submittedName>
</protein>
<dbReference type="Gene3D" id="2.160.10.10">
    <property type="entry name" value="Hexapeptide repeat proteins"/>
    <property type="match status" value="1"/>
</dbReference>
<evidence type="ECO:0000313" key="4">
    <source>
        <dbReference type="Proteomes" id="UP001465755"/>
    </source>
</evidence>
<dbReference type="GO" id="GO:0031966">
    <property type="term" value="C:mitochondrial membrane"/>
    <property type="evidence" value="ECO:0007669"/>
    <property type="project" value="UniProtKB-SubCell"/>
</dbReference>
<comment type="caution">
    <text evidence="3">The sequence shown here is derived from an EMBL/GenBank/DDBJ whole genome shotgun (WGS) entry which is preliminary data.</text>
</comment>
<dbReference type="AlphaFoldDB" id="A0AAW1NTZ1"/>
<organism evidence="3 4">
    <name type="scientific">Symbiochloris irregularis</name>
    <dbReference type="NCBI Taxonomy" id="706552"/>
    <lineage>
        <taxon>Eukaryota</taxon>
        <taxon>Viridiplantae</taxon>
        <taxon>Chlorophyta</taxon>
        <taxon>core chlorophytes</taxon>
        <taxon>Trebouxiophyceae</taxon>
        <taxon>Trebouxiales</taxon>
        <taxon>Trebouxiaceae</taxon>
        <taxon>Symbiochloris</taxon>
    </lineage>
</organism>
<dbReference type="SUPFAM" id="SSF51161">
    <property type="entry name" value="Trimeric LpxA-like enzymes"/>
    <property type="match status" value="1"/>
</dbReference>
<dbReference type="Proteomes" id="UP001465755">
    <property type="component" value="Unassembled WGS sequence"/>
</dbReference>
<dbReference type="InterPro" id="IPR050484">
    <property type="entry name" value="Transf_Hexapept/Carb_Anhydrase"/>
</dbReference>
<proteinExistence type="inferred from homology"/>
<dbReference type="PANTHER" id="PTHR13061">
    <property type="entry name" value="DYNACTIN SUBUNIT P25"/>
    <property type="match status" value="1"/>
</dbReference>
<keyword evidence="4" id="KW-1185">Reference proteome</keyword>
<accession>A0AAW1NTZ1</accession>
<dbReference type="EMBL" id="JALJOQ010000096">
    <property type="protein sequence ID" value="KAK9798587.1"/>
    <property type="molecule type" value="Genomic_DNA"/>
</dbReference>
<comment type="similarity">
    <text evidence="1">Belongs to the gamma-class carbonic anhydrase family.</text>
</comment>
<name>A0AAW1NTZ1_9CHLO</name>